<dbReference type="AlphaFoldDB" id="A0A366GVI0"/>
<comment type="caution">
    <text evidence="1">The sequence shown here is derived from an EMBL/GenBank/DDBJ whole genome shotgun (WGS) entry which is preliminary data.</text>
</comment>
<evidence type="ECO:0000313" key="2">
    <source>
        <dbReference type="Proteomes" id="UP000252995"/>
    </source>
</evidence>
<dbReference type="EMBL" id="QNRO01000006">
    <property type="protein sequence ID" value="RBP31095.1"/>
    <property type="molecule type" value="Genomic_DNA"/>
</dbReference>
<dbReference type="RefSeq" id="WP_113862265.1">
    <property type="nucleotide sequence ID" value="NZ_QNRO01000006.1"/>
</dbReference>
<protein>
    <submittedName>
        <fullName evidence="1">Uncharacterized protein</fullName>
    </submittedName>
</protein>
<sequence length="236" mass="26828">MSFSDDFLNILGAWQRGWSEDQSTRLQIADKLKRSAKNLPDDFKQVSSPCYRKRFLHHGELFEIIMVDEKDEGLTSWTICQKYAENFKGLHRPDAVSAAIFEHTPKDDEVILNICALWDSPSFLDSAKQYQKNGGENADAIFNFRASQGEVILNAPLKGSEIVALTGASSPFDELCDRSGIPESERDEYFKQLIDLEQYPEALKYTSKEGTQRVIQNTIKIMEDKIEAAKQGRNHT</sequence>
<accession>A0A366GVI0</accession>
<evidence type="ECO:0000313" key="1">
    <source>
        <dbReference type="EMBL" id="RBP31095.1"/>
    </source>
</evidence>
<reference evidence="1 2" key="1">
    <citation type="submission" date="2018-06" db="EMBL/GenBank/DDBJ databases">
        <title>Freshwater and sediment microbial communities from various areas in North America, analyzing microbe dynamics in response to fracking.</title>
        <authorList>
            <person name="Lamendella R."/>
        </authorList>
    </citation>
    <scope>NUCLEOTIDE SEQUENCE [LARGE SCALE GENOMIC DNA]</scope>
    <source>
        <strain evidence="1 2">114J</strain>
    </source>
</reference>
<gene>
    <name evidence="1" type="ORF">DET50_106116</name>
</gene>
<organism evidence="1 2">
    <name type="scientific">Marinobacter pelagius</name>
    <dbReference type="NCBI Taxonomy" id="379482"/>
    <lineage>
        <taxon>Bacteria</taxon>
        <taxon>Pseudomonadati</taxon>
        <taxon>Pseudomonadota</taxon>
        <taxon>Gammaproteobacteria</taxon>
        <taxon>Pseudomonadales</taxon>
        <taxon>Marinobacteraceae</taxon>
        <taxon>Marinobacter</taxon>
    </lineage>
</organism>
<proteinExistence type="predicted"/>
<dbReference type="OrthoDB" id="9800654at2"/>
<name>A0A366GVI0_9GAMM</name>
<dbReference type="Proteomes" id="UP000252995">
    <property type="component" value="Unassembled WGS sequence"/>
</dbReference>